<keyword evidence="4" id="KW-1185">Reference proteome</keyword>
<dbReference type="Proteomes" id="UP000799291">
    <property type="component" value="Unassembled WGS sequence"/>
</dbReference>
<name>A0A6G1IPT9_9PLEO</name>
<keyword evidence="2" id="KW-1133">Transmembrane helix</keyword>
<evidence type="ECO:0000313" key="3">
    <source>
        <dbReference type="EMBL" id="KAF2680264.1"/>
    </source>
</evidence>
<evidence type="ECO:0008006" key="5">
    <source>
        <dbReference type="Google" id="ProtNLM"/>
    </source>
</evidence>
<dbReference type="EMBL" id="MU005597">
    <property type="protein sequence ID" value="KAF2680264.1"/>
    <property type="molecule type" value="Genomic_DNA"/>
</dbReference>
<evidence type="ECO:0000256" key="1">
    <source>
        <dbReference type="SAM" id="MobiDB-lite"/>
    </source>
</evidence>
<proteinExistence type="predicted"/>
<gene>
    <name evidence="3" type="ORF">K458DRAFT_392916</name>
</gene>
<sequence>MSRYPQAYGLKHLAFPPPETNVTAPTYSPPNRRSHQSVAQLKATSSSRWRDSDSASFNSTNTDPLSSPTNGYFANYGTLPDEMFIDTEAANKGGKPRVVVSAGSPSRTRYEQDATPLLETFVGQEAPPPSYLEATTPMPWEGRPSGDEAQRLLVGGRASFAPMTPLREEMHKDGKYRRRSFREHFSRRRMLKWVGATLALIVIAALIAALASKDKKKDALIPVPAKPAESGTPFPSKPKDSFPIRWPSRCGKDYNVQSEERSFGAIPDLNIVESVHQLDGNFKRVSGWIHVTQGPTDQTPGTIEMKMAYAVSASAKVNSIQYAWSDVGLVIGDPSFPDGFDGIRKGTACLGMSIVIYMGKGATLENFNIKSTHMGMQVHSGVDFSVTNRTSISLTTGTLDATSFVSRETHLETISGSISGKYSLLDLISISTKSGSVNVNIEPMEKASDGSETAIFRANSLSGSIRADFERKNIPERDYQVEINTTVGSVDGTFIHGSSSTFSSVAGMLNADILPFQSGDYASFLNTITTDGQTTVRLRAPYKAKGIAMNKLVSTHKSVSGILDLEYPQEWEGHVEGQSVSGSLHLQGKDLELIKQEEREGLNLVEAKKGAGRSTMMFSTTTGGCEVKVGRL</sequence>
<feature type="transmembrane region" description="Helical" evidence="2">
    <location>
        <begin position="190"/>
        <end position="211"/>
    </location>
</feature>
<evidence type="ECO:0000256" key="2">
    <source>
        <dbReference type="SAM" id="Phobius"/>
    </source>
</evidence>
<dbReference type="AlphaFoldDB" id="A0A6G1IPT9"/>
<protein>
    <recommendedName>
        <fullName evidence="5">Adhesin domain-containing protein</fullName>
    </recommendedName>
</protein>
<feature type="compositionally biased region" description="Polar residues" evidence="1">
    <location>
        <begin position="57"/>
        <end position="69"/>
    </location>
</feature>
<reference evidence="3" key="1">
    <citation type="journal article" date="2020" name="Stud. Mycol.">
        <title>101 Dothideomycetes genomes: a test case for predicting lifestyles and emergence of pathogens.</title>
        <authorList>
            <person name="Haridas S."/>
            <person name="Albert R."/>
            <person name="Binder M."/>
            <person name="Bloem J."/>
            <person name="Labutti K."/>
            <person name="Salamov A."/>
            <person name="Andreopoulos B."/>
            <person name="Baker S."/>
            <person name="Barry K."/>
            <person name="Bills G."/>
            <person name="Bluhm B."/>
            <person name="Cannon C."/>
            <person name="Castanera R."/>
            <person name="Culley D."/>
            <person name="Daum C."/>
            <person name="Ezra D."/>
            <person name="Gonzalez J."/>
            <person name="Henrissat B."/>
            <person name="Kuo A."/>
            <person name="Liang C."/>
            <person name="Lipzen A."/>
            <person name="Lutzoni F."/>
            <person name="Magnuson J."/>
            <person name="Mondo S."/>
            <person name="Nolan M."/>
            <person name="Ohm R."/>
            <person name="Pangilinan J."/>
            <person name="Park H.-J."/>
            <person name="Ramirez L."/>
            <person name="Alfaro M."/>
            <person name="Sun H."/>
            <person name="Tritt A."/>
            <person name="Yoshinaga Y."/>
            <person name="Zwiers L.-H."/>
            <person name="Turgeon B."/>
            <person name="Goodwin S."/>
            <person name="Spatafora J."/>
            <person name="Crous P."/>
            <person name="Grigoriev I."/>
        </authorList>
    </citation>
    <scope>NUCLEOTIDE SEQUENCE</scope>
    <source>
        <strain evidence="3">CBS 122367</strain>
    </source>
</reference>
<feature type="region of interest" description="Disordered" evidence="1">
    <location>
        <begin position="1"/>
        <end position="69"/>
    </location>
</feature>
<dbReference type="OrthoDB" id="3539644at2759"/>
<feature type="compositionally biased region" description="Polar residues" evidence="1">
    <location>
        <begin position="20"/>
        <end position="44"/>
    </location>
</feature>
<accession>A0A6G1IPT9</accession>
<keyword evidence="2" id="KW-0812">Transmembrane</keyword>
<organism evidence="3 4">
    <name type="scientific">Lentithecium fluviatile CBS 122367</name>
    <dbReference type="NCBI Taxonomy" id="1168545"/>
    <lineage>
        <taxon>Eukaryota</taxon>
        <taxon>Fungi</taxon>
        <taxon>Dikarya</taxon>
        <taxon>Ascomycota</taxon>
        <taxon>Pezizomycotina</taxon>
        <taxon>Dothideomycetes</taxon>
        <taxon>Pleosporomycetidae</taxon>
        <taxon>Pleosporales</taxon>
        <taxon>Massarineae</taxon>
        <taxon>Lentitheciaceae</taxon>
        <taxon>Lentithecium</taxon>
    </lineage>
</organism>
<evidence type="ECO:0000313" key="4">
    <source>
        <dbReference type="Proteomes" id="UP000799291"/>
    </source>
</evidence>
<keyword evidence="2" id="KW-0472">Membrane</keyword>